<sequence>MLPQFDKRDNSENQEHNSNSMSLGEILATVIAALTLLVATIPLLRCSRFRRYVYSSISPFVKKILRIPPPDPMPIATTIAEDSSATLAPEIPVPRPVFICNHHPNAHLVGTCSTTFPYNRNGIAGEDGRVLQVKEPQAPRRPERTVTYPFP</sequence>
<gene>
    <name evidence="2" type="ORF">B9Z19DRAFT_1194551</name>
</gene>
<dbReference type="EMBL" id="NESQ01000179">
    <property type="protein sequence ID" value="PUU76672.1"/>
    <property type="molecule type" value="Genomic_DNA"/>
</dbReference>
<organism evidence="2 3">
    <name type="scientific">Tuber borchii</name>
    <name type="common">White truffle</name>
    <dbReference type="NCBI Taxonomy" id="42251"/>
    <lineage>
        <taxon>Eukaryota</taxon>
        <taxon>Fungi</taxon>
        <taxon>Dikarya</taxon>
        <taxon>Ascomycota</taxon>
        <taxon>Pezizomycotina</taxon>
        <taxon>Pezizomycetes</taxon>
        <taxon>Pezizales</taxon>
        <taxon>Tuberaceae</taxon>
        <taxon>Tuber</taxon>
    </lineage>
</organism>
<keyword evidence="1" id="KW-0472">Membrane</keyword>
<proteinExistence type="predicted"/>
<feature type="transmembrane region" description="Helical" evidence="1">
    <location>
        <begin position="26"/>
        <end position="44"/>
    </location>
</feature>
<name>A0A2T6ZMF5_TUBBO</name>
<dbReference type="Proteomes" id="UP000244722">
    <property type="component" value="Unassembled WGS sequence"/>
</dbReference>
<evidence type="ECO:0000313" key="2">
    <source>
        <dbReference type="EMBL" id="PUU76672.1"/>
    </source>
</evidence>
<keyword evidence="1" id="KW-1133">Transmembrane helix</keyword>
<accession>A0A2T6ZMF5</accession>
<keyword evidence="1" id="KW-0812">Transmembrane</keyword>
<protein>
    <submittedName>
        <fullName evidence="2">Uncharacterized protein</fullName>
    </submittedName>
</protein>
<comment type="caution">
    <text evidence="2">The sequence shown here is derived from an EMBL/GenBank/DDBJ whole genome shotgun (WGS) entry which is preliminary data.</text>
</comment>
<evidence type="ECO:0000313" key="3">
    <source>
        <dbReference type="Proteomes" id="UP000244722"/>
    </source>
</evidence>
<evidence type="ECO:0000256" key="1">
    <source>
        <dbReference type="SAM" id="Phobius"/>
    </source>
</evidence>
<dbReference type="AlphaFoldDB" id="A0A2T6ZMF5"/>
<reference evidence="2 3" key="1">
    <citation type="submission" date="2017-04" db="EMBL/GenBank/DDBJ databases">
        <title>Draft genome sequence of Tuber borchii Vittad., a whitish edible truffle.</title>
        <authorList>
            <consortium name="DOE Joint Genome Institute"/>
            <person name="Murat C."/>
            <person name="Kuo A."/>
            <person name="Barry K.W."/>
            <person name="Clum A."/>
            <person name="Dockter R.B."/>
            <person name="Fauchery L."/>
            <person name="Iotti M."/>
            <person name="Kohler A."/>
            <person name="Labutti K."/>
            <person name="Lindquist E.A."/>
            <person name="Lipzen A."/>
            <person name="Ohm R.A."/>
            <person name="Wang M."/>
            <person name="Grigoriev I.V."/>
            <person name="Zambonelli A."/>
            <person name="Martin F.M."/>
        </authorList>
    </citation>
    <scope>NUCLEOTIDE SEQUENCE [LARGE SCALE GENOMIC DNA]</scope>
    <source>
        <strain evidence="2 3">Tbo3840</strain>
    </source>
</reference>
<keyword evidence="3" id="KW-1185">Reference proteome</keyword>